<dbReference type="EMBL" id="NAAC01000045">
    <property type="protein sequence ID" value="RDJ02988.1"/>
    <property type="molecule type" value="Genomic_DNA"/>
</dbReference>
<reference evidence="1 2" key="1">
    <citation type="submission" date="2017-03" db="EMBL/GenBank/DDBJ databases">
        <title>Genome analysis of Rhizobial strains effectives or ineffectives for nitrogen fixation isolated from bean seeds.</title>
        <authorList>
            <person name="Peralta H."/>
            <person name="Aguilar-Vera A."/>
            <person name="Mora Y."/>
            <person name="Vargas-Lagunas C."/>
            <person name="Girard L."/>
            <person name="Mora J."/>
        </authorList>
    </citation>
    <scope>NUCLEOTIDE SEQUENCE [LARGE SCALE GENOMIC DNA]</scope>
    <source>
        <strain evidence="1 2">CCGM3</strain>
    </source>
</reference>
<dbReference type="Proteomes" id="UP000254939">
    <property type="component" value="Unassembled WGS sequence"/>
</dbReference>
<accession>A0A370KF90</accession>
<evidence type="ECO:0000313" key="1">
    <source>
        <dbReference type="EMBL" id="RDJ02988.1"/>
    </source>
</evidence>
<evidence type="ECO:0000313" key="2">
    <source>
        <dbReference type="Proteomes" id="UP000254939"/>
    </source>
</evidence>
<protein>
    <submittedName>
        <fullName evidence="1">Uncharacterized protein</fullName>
    </submittedName>
</protein>
<organism evidence="1 2">
    <name type="scientific">Rhizobium grahamii</name>
    <dbReference type="NCBI Taxonomy" id="1120045"/>
    <lineage>
        <taxon>Bacteria</taxon>
        <taxon>Pseudomonadati</taxon>
        <taxon>Pseudomonadota</taxon>
        <taxon>Alphaproteobacteria</taxon>
        <taxon>Hyphomicrobiales</taxon>
        <taxon>Rhizobiaceae</taxon>
        <taxon>Rhizobium/Agrobacterium group</taxon>
        <taxon>Rhizobium</taxon>
    </lineage>
</organism>
<gene>
    <name evidence="1" type="ORF">B5K06_31355</name>
</gene>
<comment type="caution">
    <text evidence="1">The sequence shown here is derived from an EMBL/GenBank/DDBJ whole genome shotgun (WGS) entry which is preliminary data.</text>
</comment>
<proteinExistence type="predicted"/>
<dbReference type="AlphaFoldDB" id="A0A370KF90"/>
<sequence>MWTSHQPSNLVVAGVALVQGAGHSTLNIGGFTLDGITTATIGAMTIYTRSISEIAGSNGTNSGRS</sequence>
<name>A0A370KF90_9HYPH</name>